<keyword evidence="6" id="KW-0282">Flagellum</keyword>
<dbReference type="SUPFAM" id="SSF50978">
    <property type="entry name" value="WD40 repeat-like"/>
    <property type="match status" value="1"/>
</dbReference>
<dbReference type="InterPro" id="IPR001680">
    <property type="entry name" value="WD40_rpt"/>
</dbReference>
<evidence type="ECO:0000256" key="6">
    <source>
        <dbReference type="ARBA" id="ARBA00022846"/>
    </source>
</evidence>
<dbReference type="InterPro" id="IPR015943">
    <property type="entry name" value="WD40/YVTN_repeat-like_dom_sf"/>
</dbReference>
<evidence type="ECO:0000256" key="3">
    <source>
        <dbReference type="ARBA" id="ARBA00022490"/>
    </source>
</evidence>
<protein>
    <recommendedName>
        <fullName evidence="8">Cilia- and flagella-associated protein 52</fullName>
    </recommendedName>
</protein>
<dbReference type="OrthoDB" id="6252103at2759"/>
<accession>A0A8T2IM91</accession>
<evidence type="ECO:0000313" key="13">
    <source>
        <dbReference type="Proteomes" id="UP000812440"/>
    </source>
</evidence>
<evidence type="ECO:0000256" key="10">
    <source>
        <dbReference type="ARBA" id="ARBA00047117"/>
    </source>
</evidence>
<gene>
    <name evidence="12" type="ORF">GDO86_019150</name>
</gene>
<evidence type="ECO:0000256" key="11">
    <source>
        <dbReference type="PROSITE-ProRule" id="PRU00221"/>
    </source>
</evidence>
<sequence length="78" mass="8588">MSGAINGMDISYNTAHFVTGGDDKLVKVWDYNEGQVSHVGTGHSGNITQLKICPLSKYIISVSTDGSIFRWRFPFHPS</sequence>
<dbReference type="SMART" id="SM00320">
    <property type="entry name" value="WD40"/>
    <property type="match status" value="2"/>
</dbReference>
<dbReference type="Proteomes" id="UP000812440">
    <property type="component" value="Unassembled WGS sequence"/>
</dbReference>
<evidence type="ECO:0000256" key="9">
    <source>
        <dbReference type="ARBA" id="ARBA00046056"/>
    </source>
</evidence>
<organism evidence="12 13">
    <name type="scientific">Hymenochirus boettgeri</name>
    <name type="common">Congo dwarf clawed frog</name>
    <dbReference type="NCBI Taxonomy" id="247094"/>
    <lineage>
        <taxon>Eukaryota</taxon>
        <taxon>Metazoa</taxon>
        <taxon>Chordata</taxon>
        <taxon>Craniata</taxon>
        <taxon>Vertebrata</taxon>
        <taxon>Euteleostomi</taxon>
        <taxon>Amphibia</taxon>
        <taxon>Batrachia</taxon>
        <taxon>Anura</taxon>
        <taxon>Pipoidea</taxon>
        <taxon>Pipidae</taxon>
        <taxon>Pipinae</taxon>
        <taxon>Hymenochirus</taxon>
    </lineage>
</organism>
<comment type="function">
    <text evidence="9">Microtubule inner protein (MIP) part of the dynein-decorated doublet microtubules (DMTs) in cilia axoneme. Important for proper ciliary and flagellar beating. May act in cooperation with CFAP45 and axonemal dynein subunit DNAH11. May play a role in cell growth and/or survival.</text>
</comment>
<keyword evidence="3" id="KW-0963">Cytoplasm</keyword>
<dbReference type="InterPro" id="IPR050630">
    <property type="entry name" value="WD_repeat_EMAP"/>
</dbReference>
<comment type="similarity">
    <text evidence="7">Belongs to the CFAP52 family.</text>
</comment>
<evidence type="ECO:0000256" key="4">
    <source>
        <dbReference type="ARBA" id="ARBA00022574"/>
    </source>
</evidence>
<name>A0A8T2IM91_9PIPI</name>
<keyword evidence="5" id="KW-0677">Repeat</keyword>
<dbReference type="EMBL" id="JAACNH010000273">
    <property type="protein sequence ID" value="KAG8431266.1"/>
    <property type="molecule type" value="Genomic_DNA"/>
</dbReference>
<feature type="repeat" description="WD" evidence="11">
    <location>
        <begin position="40"/>
        <end position="71"/>
    </location>
</feature>
<evidence type="ECO:0000256" key="8">
    <source>
        <dbReference type="ARBA" id="ARBA00029552"/>
    </source>
</evidence>
<evidence type="ECO:0000256" key="5">
    <source>
        <dbReference type="ARBA" id="ARBA00022737"/>
    </source>
</evidence>
<dbReference type="PROSITE" id="PS50082">
    <property type="entry name" value="WD_REPEATS_2"/>
    <property type="match status" value="2"/>
</dbReference>
<evidence type="ECO:0000256" key="2">
    <source>
        <dbReference type="ARBA" id="ARBA00004496"/>
    </source>
</evidence>
<dbReference type="Pfam" id="PF00400">
    <property type="entry name" value="WD40"/>
    <property type="match status" value="2"/>
</dbReference>
<dbReference type="GO" id="GO:0005930">
    <property type="term" value="C:axoneme"/>
    <property type="evidence" value="ECO:0007669"/>
    <property type="project" value="UniProtKB-ARBA"/>
</dbReference>
<comment type="subcellular location">
    <subcellularLocation>
        <location evidence="1">Cell projection</location>
        <location evidence="1">Cilium</location>
        <location evidence="1">Flagellum</location>
    </subcellularLocation>
    <subcellularLocation>
        <location evidence="2">Cytoplasm</location>
    </subcellularLocation>
</comment>
<comment type="caution">
    <text evidence="12">The sequence shown here is derived from an EMBL/GenBank/DDBJ whole genome shotgun (WGS) entry which is preliminary data.</text>
</comment>
<evidence type="ECO:0000256" key="1">
    <source>
        <dbReference type="ARBA" id="ARBA00004230"/>
    </source>
</evidence>
<dbReference type="Gene3D" id="2.130.10.10">
    <property type="entry name" value="YVTN repeat-like/Quinoprotein amine dehydrogenase"/>
    <property type="match status" value="1"/>
</dbReference>
<comment type="subunit">
    <text evidence="10">Microtubule inner protein component of sperm flagellar doublet microtubules. Interacts with BRCA2. Interacts with the CCT chaperonin complex. Interacts with HSP70. Interacts with AK8. Interacts with CFAP45. Interacts with DNAI1. Interacts with IQDC.</text>
</comment>
<evidence type="ECO:0000313" key="12">
    <source>
        <dbReference type="EMBL" id="KAG8431266.1"/>
    </source>
</evidence>
<proteinExistence type="inferred from homology"/>
<reference evidence="12" key="1">
    <citation type="thesis" date="2020" institute="ProQuest LLC" country="789 East Eisenhower Parkway, Ann Arbor, MI, USA">
        <title>Comparative Genomics and Chromosome Evolution.</title>
        <authorList>
            <person name="Mudd A.B."/>
        </authorList>
    </citation>
    <scope>NUCLEOTIDE SEQUENCE</scope>
    <source>
        <strain evidence="12">Female2</strain>
        <tissue evidence="12">Blood</tissue>
    </source>
</reference>
<keyword evidence="13" id="KW-1185">Reference proteome</keyword>
<dbReference type="GO" id="GO:0031514">
    <property type="term" value="C:motile cilium"/>
    <property type="evidence" value="ECO:0007669"/>
    <property type="project" value="UniProtKB-SubCell"/>
</dbReference>
<dbReference type="PANTHER" id="PTHR13720">
    <property type="entry name" value="WD-40 REPEAT PROTEIN"/>
    <property type="match status" value="1"/>
</dbReference>
<dbReference type="AlphaFoldDB" id="A0A8T2IM91"/>
<dbReference type="PROSITE" id="PS50294">
    <property type="entry name" value="WD_REPEATS_REGION"/>
    <property type="match status" value="2"/>
</dbReference>
<evidence type="ECO:0000256" key="7">
    <source>
        <dbReference type="ARBA" id="ARBA00029456"/>
    </source>
</evidence>
<feature type="repeat" description="WD" evidence="11">
    <location>
        <begin position="1"/>
        <end position="39"/>
    </location>
</feature>
<keyword evidence="6" id="KW-0969">Cilium</keyword>
<keyword evidence="4 11" id="KW-0853">WD repeat</keyword>
<dbReference type="PANTHER" id="PTHR13720:SF14">
    <property type="entry name" value="CILIA- AND FLAGELLA-ASSOCIATED PROTEIN 52"/>
    <property type="match status" value="1"/>
</dbReference>
<keyword evidence="6" id="KW-0966">Cell projection</keyword>
<dbReference type="InterPro" id="IPR036322">
    <property type="entry name" value="WD40_repeat_dom_sf"/>
</dbReference>